<dbReference type="EMBL" id="BAAAFA010000004">
    <property type="protein sequence ID" value="GAA0815277.1"/>
    <property type="molecule type" value="Genomic_DNA"/>
</dbReference>
<evidence type="ECO:0000313" key="1">
    <source>
        <dbReference type="EMBL" id="GAA0815277.1"/>
    </source>
</evidence>
<gene>
    <name evidence="1" type="ORF">GCM10009111_13350</name>
</gene>
<accession>A0ABN1L5K2</accession>
<keyword evidence="1" id="KW-0808">Transferase</keyword>
<name>A0ABN1L5K2_9GAMM</name>
<dbReference type="InterPro" id="IPR011004">
    <property type="entry name" value="Trimer_LpxA-like_sf"/>
</dbReference>
<evidence type="ECO:0000313" key="2">
    <source>
        <dbReference type="Proteomes" id="UP001500021"/>
    </source>
</evidence>
<protein>
    <submittedName>
        <fullName evidence="1">Acyltransferase</fullName>
    </submittedName>
</protein>
<dbReference type="PANTHER" id="PTHR23416">
    <property type="entry name" value="SIALIC ACID SYNTHASE-RELATED"/>
    <property type="match status" value="1"/>
</dbReference>
<keyword evidence="1" id="KW-0012">Acyltransferase</keyword>
<dbReference type="GO" id="GO:0016746">
    <property type="term" value="F:acyltransferase activity"/>
    <property type="evidence" value="ECO:0007669"/>
    <property type="project" value="UniProtKB-KW"/>
</dbReference>
<proteinExistence type="predicted"/>
<dbReference type="InterPro" id="IPR001451">
    <property type="entry name" value="Hexapep"/>
</dbReference>
<dbReference type="RefSeq" id="WP_343816517.1">
    <property type="nucleotide sequence ID" value="NZ_BAAAFA010000004.1"/>
</dbReference>
<dbReference type="CDD" id="cd04647">
    <property type="entry name" value="LbH_MAT_like"/>
    <property type="match status" value="1"/>
</dbReference>
<dbReference type="SUPFAM" id="SSF51161">
    <property type="entry name" value="Trimeric LpxA-like enzymes"/>
    <property type="match status" value="1"/>
</dbReference>
<dbReference type="PANTHER" id="PTHR23416:SF78">
    <property type="entry name" value="LIPOPOLYSACCHARIDE BIOSYNTHESIS O-ACETYL TRANSFERASE WBBJ-RELATED"/>
    <property type="match status" value="1"/>
</dbReference>
<comment type="caution">
    <text evidence="1">The sequence shown here is derived from an EMBL/GenBank/DDBJ whole genome shotgun (WGS) entry which is preliminary data.</text>
</comment>
<organism evidence="1 2">
    <name type="scientific">Colwellia asteriadis</name>
    <dbReference type="NCBI Taxonomy" id="517723"/>
    <lineage>
        <taxon>Bacteria</taxon>
        <taxon>Pseudomonadati</taxon>
        <taxon>Pseudomonadota</taxon>
        <taxon>Gammaproteobacteria</taxon>
        <taxon>Alteromonadales</taxon>
        <taxon>Colwelliaceae</taxon>
        <taxon>Colwellia</taxon>
    </lineage>
</organism>
<dbReference type="Proteomes" id="UP001500021">
    <property type="component" value="Unassembled WGS sequence"/>
</dbReference>
<keyword evidence="2" id="KW-1185">Reference proteome</keyword>
<dbReference type="InterPro" id="IPR051159">
    <property type="entry name" value="Hexapeptide_acetyltransf"/>
</dbReference>
<dbReference type="Gene3D" id="2.160.10.10">
    <property type="entry name" value="Hexapeptide repeat proteins"/>
    <property type="match status" value="1"/>
</dbReference>
<dbReference type="Pfam" id="PF00132">
    <property type="entry name" value="Hexapep"/>
    <property type="match status" value="1"/>
</dbReference>
<sequence length="238" mass="25821">MIIHFTNFIIQKIKSDPNYRLDEKITSIVLCSLLFSRLMAFMRGFLFQIIRLRKPYCMFKGSRVIVKHSAMLKLHGTLTIGSAVTIDCLGTKGIELGHNVNIPDNCFIRCTGVISDLGIGIKIGNNTGLGHNNFINGQGGVVIGDDVIVGPDVKFLSENHIFTNSNIPIRNQGVTRKGIVILSDVWIGANVTILDGVTIGKGCVIGAGSVVSKSIPDFSIAVGIPCRVVKKRENSNNE</sequence>
<reference evidence="1 2" key="1">
    <citation type="journal article" date="2019" name="Int. J. Syst. Evol. Microbiol.">
        <title>The Global Catalogue of Microorganisms (GCM) 10K type strain sequencing project: providing services to taxonomists for standard genome sequencing and annotation.</title>
        <authorList>
            <consortium name="The Broad Institute Genomics Platform"/>
            <consortium name="The Broad Institute Genome Sequencing Center for Infectious Disease"/>
            <person name="Wu L."/>
            <person name="Ma J."/>
        </authorList>
    </citation>
    <scope>NUCLEOTIDE SEQUENCE [LARGE SCALE GENOMIC DNA]</scope>
    <source>
        <strain evidence="1 2">JCM 15608</strain>
    </source>
</reference>